<dbReference type="InterPro" id="IPR019148">
    <property type="entry name" value="Nuclear_protein_DGCR14_ESS-2"/>
</dbReference>
<evidence type="ECO:0000256" key="3">
    <source>
        <dbReference type="ARBA" id="ARBA00023242"/>
    </source>
</evidence>
<evidence type="ECO:0000256" key="4">
    <source>
        <dbReference type="SAM" id="MobiDB-lite"/>
    </source>
</evidence>
<organism evidence="5 6">
    <name type="scientific">Cephalotrichum gorgonifer</name>
    <dbReference type="NCBI Taxonomy" id="2041049"/>
    <lineage>
        <taxon>Eukaryota</taxon>
        <taxon>Fungi</taxon>
        <taxon>Dikarya</taxon>
        <taxon>Ascomycota</taxon>
        <taxon>Pezizomycotina</taxon>
        <taxon>Sordariomycetes</taxon>
        <taxon>Hypocreomycetidae</taxon>
        <taxon>Microascales</taxon>
        <taxon>Microascaceae</taxon>
        <taxon>Cephalotrichum</taxon>
    </lineage>
</organism>
<evidence type="ECO:0000313" key="5">
    <source>
        <dbReference type="EMBL" id="SPN97228.1"/>
    </source>
</evidence>
<evidence type="ECO:0000256" key="1">
    <source>
        <dbReference type="ARBA" id="ARBA00004123"/>
    </source>
</evidence>
<name>A0AAE8SRI6_9PEZI</name>
<keyword evidence="3" id="KW-0539">Nucleus</keyword>
<sequence>MGSPASASTALIRKRTDTDLMPPPPQAKRIKRPRKVIDEDSYTEALSRIIARDFFPGLQETEAQHEYLDALDSKDRAWIGRADQRLREALTPARRATQPATPSASTVVGGRTPSVYGGATPASVAGSVVDQKSEIDINVSLGKFQATYTSEDNESFYRLVDKQNQKHIEKTSWVWNGNKLPSKQMLKQREINDRLLKEGKEEIVDRDSRPARPDSWNAHPKNALMFPPDGVDDDYKIPERRAQAASSKTIVYENTRVPLPIIPPRPSSPTLSAIRDAVNGDVREIFQTDSLLAGGDETPNVNGYRFVDDEDEPAVPDTPLPLIDLGSGDATPNPFKIQEHRKRETLHRRMVPVKPAGFWRSYPGSSATVESGGRLYAQGFEESVWIGDSDPA</sequence>
<dbReference type="AlphaFoldDB" id="A0AAE8SRI6"/>
<feature type="region of interest" description="Disordered" evidence="4">
    <location>
        <begin position="1"/>
        <end position="36"/>
    </location>
</feature>
<evidence type="ECO:0000256" key="2">
    <source>
        <dbReference type="ARBA" id="ARBA00009072"/>
    </source>
</evidence>
<comment type="caution">
    <text evidence="5">The sequence shown here is derived from an EMBL/GenBank/DDBJ whole genome shotgun (WGS) entry which is preliminary data.</text>
</comment>
<dbReference type="PANTHER" id="PTHR12940">
    <property type="entry name" value="ES-2 PROTEIN - RELATED"/>
    <property type="match status" value="1"/>
</dbReference>
<dbReference type="GO" id="GO:0071013">
    <property type="term" value="C:catalytic step 2 spliceosome"/>
    <property type="evidence" value="ECO:0007669"/>
    <property type="project" value="TreeGrafter"/>
</dbReference>
<dbReference type="Pfam" id="PF09751">
    <property type="entry name" value="Es2"/>
    <property type="match status" value="1"/>
</dbReference>
<feature type="region of interest" description="Disordered" evidence="4">
    <location>
        <begin position="204"/>
        <end position="228"/>
    </location>
</feature>
<keyword evidence="6" id="KW-1185">Reference proteome</keyword>
<comment type="subcellular location">
    <subcellularLocation>
        <location evidence="1">Nucleus</location>
    </subcellularLocation>
</comment>
<dbReference type="Proteomes" id="UP001187682">
    <property type="component" value="Unassembled WGS sequence"/>
</dbReference>
<evidence type="ECO:0000313" key="6">
    <source>
        <dbReference type="Proteomes" id="UP001187682"/>
    </source>
</evidence>
<comment type="similarity">
    <text evidence="2">Belongs to the ESS2 family.</text>
</comment>
<gene>
    <name evidence="5" type="ORF">DNG_00742</name>
</gene>
<proteinExistence type="inferred from homology"/>
<dbReference type="EMBL" id="ONZQ02000001">
    <property type="protein sequence ID" value="SPN97228.1"/>
    <property type="molecule type" value="Genomic_DNA"/>
</dbReference>
<accession>A0AAE8SRI6</accession>
<reference evidence="5" key="1">
    <citation type="submission" date="2018-03" db="EMBL/GenBank/DDBJ databases">
        <authorList>
            <person name="Guldener U."/>
        </authorList>
    </citation>
    <scope>NUCLEOTIDE SEQUENCE</scope>
</reference>
<protein>
    <submittedName>
        <fullName evidence="5">Related to nuclear protein ES2</fullName>
    </submittedName>
</protein>
<dbReference type="PANTHER" id="PTHR12940:SF0">
    <property type="entry name" value="SPLICING FACTOR ESS-2 HOMOLOG"/>
    <property type="match status" value="1"/>
</dbReference>